<keyword evidence="13" id="KW-1185">Reference proteome</keyword>
<feature type="transmembrane region" description="Helical" evidence="9">
    <location>
        <begin position="537"/>
        <end position="562"/>
    </location>
</feature>
<evidence type="ECO:0000256" key="3">
    <source>
        <dbReference type="ARBA" id="ARBA00022448"/>
    </source>
</evidence>
<evidence type="ECO:0000256" key="9">
    <source>
        <dbReference type="RuleBase" id="RU361189"/>
    </source>
</evidence>
<dbReference type="GO" id="GO:0007035">
    <property type="term" value="P:vacuolar acidification"/>
    <property type="evidence" value="ECO:0007669"/>
    <property type="project" value="TreeGrafter"/>
</dbReference>
<keyword evidence="3 9" id="KW-0813">Transport</keyword>
<organism evidence="12 13">
    <name type="scientific">Cyanoderma ruficeps</name>
    <name type="common">rufous-capped babbler</name>
    <dbReference type="NCBI Taxonomy" id="181631"/>
    <lineage>
        <taxon>Eukaryota</taxon>
        <taxon>Metazoa</taxon>
        <taxon>Chordata</taxon>
        <taxon>Craniata</taxon>
        <taxon>Vertebrata</taxon>
        <taxon>Euteleostomi</taxon>
        <taxon>Archelosauria</taxon>
        <taxon>Archosauria</taxon>
        <taxon>Dinosauria</taxon>
        <taxon>Saurischia</taxon>
        <taxon>Theropoda</taxon>
        <taxon>Coelurosauria</taxon>
        <taxon>Aves</taxon>
        <taxon>Neognathae</taxon>
        <taxon>Neoaves</taxon>
        <taxon>Telluraves</taxon>
        <taxon>Australaves</taxon>
        <taxon>Passeriformes</taxon>
        <taxon>Sylvioidea</taxon>
        <taxon>Timaliidae</taxon>
        <taxon>Cyanoderma</taxon>
    </lineage>
</organism>
<keyword evidence="6 9" id="KW-1133">Transmembrane helix</keyword>
<reference evidence="12" key="1">
    <citation type="submission" date="2025-08" db="UniProtKB">
        <authorList>
            <consortium name="Ensembl"/>
        </authorList>
    </citation>
    <scope>IDENTIFICATION</scope>
</reference>
<comment type="subcellular location">
    <subcellularLocation>
        <location evidence="1">Membrane</location>
        <topology evidence="1">Multi-pass membrane protein</topology>
    </subcellularLocation>
</comment>
<dbReference type="GO" id="GO:0051117">
    <property type="term" value="F:ATPase binding"/>
    <property type="evidence" value="ECO:0007669"/>
    <property type="project" value="TreeGrafter"/>
</dbReference>
<feature type="region of interest" description="Disordered" evidence="11">
    <location>
        <begin position="51"/>
        <end position="123"/>
    </location>
</feature>
<sequence>MNHSNPHGVALEDGAVQGQEVGSMILFVPSGSAFSVIPRCSRSPAFPPLTQQPLSGCQGRSLSPVSPPATLTPNPCRRWSWPRSPPVARPGSGSRARSAPPWPAPGRAPPARRAEPPAPAAPGRAAAMGALFRGEPVCLAQLFLQSGSAYECLSEVGERGLAEFRDLNPNVSVFQRKYVNEVKKCEEMERILGYLVQEIKKADIPLPEGDVAPPAPLLKHILEIQEQLQKLETELREVTKNKEKLRKNLLELTEYKYMLQITQNFVRRTPEYESHLHGNFEEFPSVENEPLVDYSRTHRLSASLGFISGLVHIAKIEAFEKMLWRVCKGYPFLTYAELDKALEDPDTGETTKWAVFLVSYWGEQIGQKVKKICDCYRCHVYPYPDTTEERQAVVEGLNVRIQDLETVLNKTEEYLRQVLYKASESIYTWVIQVKKMKAIYHVLNLCSFDVTNKCLIAEVWCPVADLQNLRHALEEGSRKSGATISSFMNTIPTTQPPPTLIRTNKFTSGFQNIVDAYGVGSYGEVNPALYTIITFPFLFAVMFGDFGHGLLMFLFALLTILYENHPRLKRAQDEIMKMLFEGRYVILLMGLFSIYTGLIYNDCFSKSINIFGSGWNVSAMFEQKVWSLEDLKSNRYLALDPNVSGVYNGAYPFGIDPIWNLASNRLTFLNSFKMKMSVIFGVTHMTFGVVLGLFNHLHFKKTHNIYLVFIPELLFMLCIFGYLVFMIFFKWLAYSAEDSTAAPSILIQFINMFLFPSAETKSFFSGQVPLQKFLLSVAFLCVPVMLLGKPLYLYWLHSGGRGIRMYRSGYKLIRKESEEELCLLSCHDLEEGVSHSDSGHREGDAEELNFADVFMNQAIHTIEYCLGCISNTASYLRLWALSLAHAQLSEVLWQMVMRVGLRVDTKYGVLLLIPVLAFFAVLIVFILLVMEGLSAFLHAIRLHWVEFQNKFYSGGGYKFTPFSFKHISLHFNKDGAL</sequence>
<keyword evidence="10" id="KW-0175">Coiled coil</keyword>
<dbReference type="Ensembl" id="ENSCRFT00000011972.1">
    <property type="protein sequence ID" value="ENSCRFP00000011569.1"/>
    <property type="gene ID" value="ENSCRFG00000008978.1"/>
</dbReference>
<dbReference type="GO" id="GO:0000220">
    <property type="term" value="C:vacuolar proton-transporting V-type ATPase, V0 domain"/>
    <property type="evidence" value="ECO:0007669"/>
    <property type="project" value="InterPro"/>
</dbReference>
<proteinExistence type="inferred from homology"/>
<evidence type="ECO:0000256" key="4">
    <source>
        <dbReference type="ARBA" id="ARBA00022692"/>
    </source>
</evidence>
<dbReference type="InterPro" id="IPR002490">
    <property type="entry name" value="V-ATPase_116kDa_su"/>
</dbReference>
<dbReference type="AlphaFoldDB" id="A0A8C3QUH6"/>
<evidence type="ECO:0000256" key="2">
    <source>
        <dbReference type="ARBA" id="ARBA00009904"/>
    </source>
</evidence>
<dbReference type="InterPro" id="IPR026028">
    <property type="entry name" value="V-type_ATPase_116kDa_su_euka"/>
</dbReference>
<dbReference type="Proteomes" id="UP000694396">
    <property type="component" value="Unplaced"/>
</dbReference>
<evidence type="ECO:0000256" key="10">
    <source>
        <dbReference type="SAM" id="Coils"/>
    </source>
</evidence>
<dbReference type="GO" id="GO:0046961">
    <property type="term" value="F:proton-transporting ATPase activity, rotational mechanism"/>
    <property type="evidence" value="ECO:0007669"/>
    <property type="project" value="InterPro"/>
</dbReference>
<keyword evidence="8 9" id="KW-0472">Membrane</keyword>
<evidence type="ECO:0000313" key="13">
    <source>
        <dbReference type="Proteomes" id="UP000694396"/>
    </source>
</evidence>
<feature type="transmembrane region" description="Helical" evidence="9">
    <location>
        <begin position="583"/>
        <end position="600"/>
    </location>
</feature>
<comment type="function">
    <text evidence="9">Essential component of the vacuolar proton pump (V-ATPase), a multimeric enzyme that catalyzes the translocation of protons across the membranes. Required for assembly and activity of the V-ATPase.</text>
</comment>
<feature type="compositionally biased region" description="Polar residues" evidence="11">
    <location>
        <begin position="51"/>
        <end position="72"/>
    </location>
</feature>
<feature type="transmembrane region" description="Helical" evidence="9">
    <location>
        <begin position="907"/>
        <end position="930"/>
    </location>
</feature>
<dbReference type="PANTHER" id="PTHR11629:SF22">
    <property type="entry name" value="V-TYPE PROTON ATPASE 116 KDA SUBUNIT A 2"/>
    <property type="match status" value="1"/>
</dbReference>
<feature type="coiled-coil region" evidence="10">
    <location>
        <begin position="221"/>
        <end position="255"/>
    </location>
</feature>
<reference evidence="12" key="2">
    <citation type="submission" date="2025-09" db="UniProtKB">
        <authorList>
            <consortium name="Ensembl"/>
        </authorList>
    </citation>
    <scope>IDENTIFICATION</scope>
</reference>
<evidence type="ECO:0000313" key="12">
    <source>
        <dbReference type="Ensembl" id="ENSCRFP00000011569.1"/>
    </source>
</evidence>
<accession>A0A8C3QUH6</accession>
<evidence type="ECO:0000256" key="1">
    <source>
        <dbReference type="ARBA" id="ARBA00004141"/>
    </source>
</evidence>
<keyword evidence="4 9" id="KW-0812">Transmembrane</keyword>
<comment type="similarity">
    <text evidence="2 9">Belongs to the V-ATPase 116 kDa subunit family.</text>
</comment>
<evidence type="ECO:0000256" key="5">
    <source>
        <dbReference type="ARBA" id="ARBA00022781"/>
    </source>
</evidence>
<dbReference type="Pfam" id="PF01496">
    <property type="entry name" value="V_ATPase_I"/>
    <property type="match status" value="1"/>
</dbReference>
<keyword evidence="5 9" id="KW-0375">Hydrogen ion transport</keyword>
<dbReference type="PIRSF" id="PIRSF001293">
    <property type="entry name" value="ATP6V0A1"/>
    <property type="match status" value="1"/>
</dbReference>
<evidence type="ECO:0000256" key="6">
    <source>
        <dbReference type="ARBA" id="ARBA00022989"/>
    </source>
</evidence>
<feature type="transmembrane region" description="Helical" evidence="9">
    <location>
        <begin position="706"/>
        <end position="729"/>
    </location>
</feature>
<keyword evidence="7 9" id="KW-0406">Ion transport</keyword>
<feature type="compositionally biased region" description="Low complexity" evidence="11">
    <location>
        <begin position="73"/>
        <end position="82"/>
    </location>
</feature>
<feature type="transmembrane region" description="Helical" evidence="9">
    <location>
        <begin position="676"/>
        <end position="694"/>
    </location>
</feature>
<feature type="transmembrane region" description="Helical" evidence="9">
    <location>
        <begin position="773"/>
        <end position="795"/>
    </location>
</feature>
<dbReference type="PANTHER" id="PTHR11629">
    <property type="entry name" value="VACUOLAR PROTON ATPASES"/>
    <property type="match status" value="1"/>
</dbReference>
<evidence type="ECO:0000256" key="7">
    <source>
        <dbReference type="ARBA" id="ARBA00023065"/>
    </source>
</evidence>
<evidence type="ECO:0000256" key="8">
    <source>
        <dbReference type="ARBA" id="ARBA00023136"/>
    </source>
</evidence>
<evidence type="ECO:0000256" key="11">
    <source>
        <dbReference type="SAM" id="MobiDB-lite"/>
    </source>
</evidence>
<protein>
    <recommendedName>
        <fullName evidence="9">V-type proton ATPase subunit a</fullName>
    </recommendedName>
</protein>
<dbReference type="GO" id="GO:0005886">
    <property type="term" value="C:plasma membrane"/>
    <property type="evidence" value="ECO:0007669"/>
    <property type="project" value="TreeGrafter"/>
</dbReference>
<name>A0A8C3QUH6_9PASS</name>